<evidence type="ECO:0000313" key="2">
    <source>
        <dbReference type="Proteomes" id="UP000241690"/>
    </source>
</evidence>
<reference evidence="1 2" key="1">
    <citation type="submission" date="2016-07" db="EMBL/GenBank/DDBJ databases">
        <title>Multiple horizontal gene transfer events from other fungi enriched the ability of initially mycotrophic Trichoderma (Ascomycota) to feed on dead plant biomass.</title>
        <authorList>
            <consortium name="DOE Joint Genome Institute"/>
            <person name="Aerts A."/>
            <person name="Atanasova L."/>
            <person name="Chenthamara K."/>
            <person name="Zhang J."/>
            <person name="Grujic M."/>
            <person name="Henrissat B."/>
            <person name="Kuo A."/>
            <person name="Salamov A."/>
            <person name="Lipzen A."/>
            <person name="Labutti K."/>
            <person name="Barry K."/>
            <person name="Miao Y."/>
            <person name="Rahimi M.J."/>
            <person name="Shen Q."/>
            <person name="Grigoriev I.V."/>
            <person name="Kubicek C.P."/>
            <person name="Druzhinina I.S."/>
        </authorList>
    </citation>
    <scope>NUCLEOTIDE SEQUENCE [LARGE SCALE GENOMIC DNA]</scope>
    <source>
        <strain evidence="1 2">CBS 226.95</strain>
    </source>
</reference>
<dbReference type="GeneID" id="36621790"/>
<protein>
    <submittedName>
        <fullName evidence="1">Uncharacterized protein</fullName>
    </submittedName>
</protein>
<dbReference type="EMBL" id="KZ679675">
    <property type="protein sequence ID" value="PTB60690.1"/>
    <property type="molecule type" value="Genomic_DNA"/>
</dbReference>
<proteinExistence type="predicted"/>
<dbReference type="AlphaFoldDB" id="A0A2T4AUE1"/>
<gene>
    <name evidence="1" type="ORF">M431DRAFT_193804</name>
</gene>
<keyword evidence="2" id="KW-1185">Reference proteome</keyword>
<name>A0A2T4AUE1_TRIHA</name>
<organism evidence="1 2">
    <name type="scientific">Trichoderma harzianum CBS 226.95</name>
    <dbReference type="NCBI Taxonomy" id="983964"/>
    <lineage>
        <taxon>Eukaryota</taxon>
        <taxon>Fungi</taxon>
        <taxon>Dikarya</taxon>
        <taxon>Ascomycota</taxon>
        <taxon>Pezizomycotina</taxon>
        <taxon>Sordariomycetes</taxon>
        <taxon>Hypocreomycetidae</taxon>
        <taxon>Hypocreales</taxon>
        <taxon>Hypocreaceae</taxon>
        <taxon>Trichoderma</taxon>
    </lineage>
</organism>
<sequence length="121" mass="14252">METTSPGRLRRYREQEDSEPLLARRLAWQNEPSYRLRKKAWLVQRPSRTYLYCTRHDLLYLIAGPTSLSLNLKILPSIPQLVWQRQIPTTPTALGCLGERRRRRGCDGQNFAQVDYCILQH</sequence>
<dbReference type="RefSeq" id="XP_024780367.1">
    <property type="nucleotide sequence ID" value="XM_024913229.1"/>
</dbReference>
<dbReference type="Proteomes" id="UP000241690">
    <property type="component" value="Unassembled WGS sequence"/>
</dbReference>
<evidence type="ECO:0000313" key="1">
    <source>
        <dbReference type="EMBL" id="PTB60690.1"/>
    </source>
</evidence>
<accession>A0A2T4AUE1</accession>